<dbReference type="GeneID" id="23799226"/>
<dbReference type="Gene3D" id="3.40.50.620">
    <property type="entry name" value="HUPs"/>
    <property type="match status" value="1"/>
</dbReference>
<dbReference type="STRING" id="1033806.HTIA_2227"/>
<keyword evidence="5" id="KW-1185">Reference proteome</keyword>
<evidence type="ECO:0000313" key="5">
    <source>
        <dbReference type="Proteomes" id="UP000015381"/>
    </source>
</evidence>
<evidence type="ECO:0000313" key="2">
    <source>
        <dbReference type="EMBL" id="CCQ34338.1"/>
    </source>
</evidence>
<evidence type="ECO:0000259" key="1">
    <source>
        <dbReference type="Pfam" id="PF00582"/>
    </source>
</evidence>
<dbReference type="SUPFAM" id="SSF52402">
    <property type="entry name" value="Adenine nucleotide alpha hydrolases-like"/>
    <property type="match status" value="1"/>
</dbReference>
<protein>
    <submittedName>
        <fullName evidence="2">Universal stress protein A (UpsA) domain protein</fullName>
    </submittedName>
    <submittedName>
        <fullName evidence="3">UspA domain protein</fullName>
    </submittedName>
</protein>
<name>F7PFK2_9EURY</name>
<dbReference type="PATRIC" id="fig|1033806.12.peg.2214"/>
<dbReference type="KEGG" id="hti:HTIA_2227"/>
<evidence type="ECO:0000313" key="4">
    <source>
        <dbReference type="Proteomes" id="UP000003861"/>
    </source>
</evidence>
<proteinExistence type="predicted"/>
<dbReference type="eggNOG" id="arCOG03050">
    <property type="taxonomic scope" value="Archaea"/>
</dbReference>
<accession>F7PFK2</accession>
<dbReference type="Proteomes" id="UP000003861">
    <property type="component" value="Unassembled WGS sequence"/>
</dbReference>
<dbReference type="Pfam" id="PF00582">
    <property type="entry name" value="Usp"/>
    <property type="match status" value="1"/>
</dbReference>
<dbReference type="OrthoDB" id="307404at2157"/>
<dbReference type="EMBL" id="HF571520">
    <property type="protein sequence ID" value="CCQ34338.1"/>
    <property type="molecule type" value="Genomic_DNA"/>
</dbReference>
<dbReference type="AlphaFoldDB" id="F7PFK2"/>
<dbReference type="CDD" id="cd00293">
    <property type="entry name" value="USP-like"/>
    <property type="match status" value="1"/>
</dbReference>
<dbReference type="HOGENOM" id="CLU_049301_19_1_2"/>
<dbReference type="Proteomes" id="UP000015381">
    <property type="component" value="Chromosome I"/>
</dbReference>
<reference evidence="3 4" key="1">
    <citation type="journal article" date="2011" name="J. Bacteriol.">
        <title>Genome sequence of Halorhabdus tiamatea, the first archaeon isolated from a deep-sea anoxic brine lake.</title>
        <authorList>
            <person name="Antunes A."/>
            <person name="Alam I."/>
            <person name="Bajic V.B."/>
            <person name="Stingl U."/>
        </authorList>
    </citation>
    <scope>NUCLEOTIDE SEQUENCE [LARGE SCALE GENOMIC DNA]</scope>
    <source>
        <strain evidence="3 4">SARL4B</strain>
    </source>
</reference>
<dbReference type="EMBL" id="AFNT02000015">
    <property type="protein sequence ID" value="ERJ06423.1"/>
    <property type="molecule type" value="Genomic_DNA"/>
</dbReference>
<reference evidence="2 5" key="3">
    <citation type="journal article" date="2014" name="Environ. Microbiol.">
        <title>Halorhabdus tiamatea: proteogenomics and glycosidase activity measurements identify the first cultivated euryarchaeon from a deep-sea anoxic brine lake as potential polysaccharide degrader.</title>
        <authorList>
            <person name="Werner J."/>
            <person name="Ferrer M."/>
            <person name="Michel G."/>
            <person name="Mann A.J."/>
            <person name="Huang S."/>
            <person name="Juarez S."/>
            <person name="Ciordia S."/>
            <person name="Albar J.P."/>
            <person name="Alcaide M."/>
            <person name="La Cono V."/>
            <person name="Yakimov M.M."/>
            <person name="Antunes A."/>
            <person name="Taborda M."/>
            <person name="Da Costa M.S."/>
            <person name="Amann R.I."/>
            <person name="Gloeckner F.O."/>
            <person name="Golyshina O.V."/>
            <person name="Golyshin P.N."/>
            <person name="Teeling H."/>
        </authorList>
    </citation>
    <scope>NUCLEOTIDE SEQUENCE [LARGE SCALE GENOMIC DNA]</scope>
    <source>
        <strain evidence="5">SARL4B</strain>
        <strain evidence="2">Type strain: SARL4B</strain>
    </source>
</reference>
<organism evidence="3 4">
    <name type="scientific">Halorhabdus tiamatea SARL4B</name>
    <dbReference type="NCBI Taxonomy" id="1033806"/>
    <lineage>
        <taxon>Archaea</taxon>
        <taxon>Methanobacteriati</taxon>
        <taxon>Methanobacteriota</taxon>
        <taxon>Stenosarchaea group</taxon>
        <taxon>Halobacteria</taxon>
        <taxon>Halobacteriales</taxon>
        <taxon>Haloarculaceae</taxon>
        <taxon>Halorhabdus</taxon>
    </lineage>
</organism>
<reference evidence="3 4" key="2">
    <citation type="journal article" date="2013" name="PLoS ONE">
        <title>INDIGO - INtegrated Data Warehouse of MIcrobial GenOmes with Examples from the Red Sea Extremophiles.</title>
        <authorList>
            <person name="Alam I."/>
            <person name="Antunes A."/>
            <person name="Kamau A.A."/>
            <person name="Ba Alawi W."/>
            <person name="Kalkatawi M."/>
            <person name="Stingl U."/>
            <person name="Bajic V.B."/>
        </authorList>
    </citation>
    <scope>NUCLEOTIDE SEQUENCE [LARGE SCALE GENOMIC DNA]</scope>
    <source>
        <strain evidence="3 4">SARL4B</strain>
    </source>
</reference>
<gene>
    <name evidence="3" type="ORF">HLRTI_001497</name>
    <name evidence="2" type="ORF">HTIA_2227</name>
</gene>
<evidence type="ECO:0000313" key="3">
    <source>
        <dbReference type="EMBL" id="ERJ06423.1"/>
    </source>
</evidence>
<feature type="domain" description="UspA" evidence="1">
    <location>
        <begin position="2"/>
        <end position="148"/>
    </location>
</feature>
<sequence>MERALVVVDDTEASLEMLQKAGEIAEGLGAKLYLFGTLDPEEFDEARETLDTIGEVENTSYTDSDILKTVHNSLNETIEEVFTEPDFEYETVGAVAGEGDRASKVIEAAEKFECEHIFLSGRKRSPTGKALFGDTVQSVLLDFDGEVTVNLQ</sequence>
<dbReference type="InterPro" id="IPR014729">
    <property type="entry name" value="Rossmann-like_a/b/a_fold"/>
</dbReference>
<dbReference type="InterPro" id="IPR006016">
    <property type="entry name" value="UspA"/>
</dbReference>
<dbReference type="RefSeq" id="WP_008523803.1">
    <property type="nucleotide sequence ID" value="NC_021921.1"/>
</dbReference>